<dbReference type="InterPro" id="IPR023232">
    <property type="entry name" value="Glyco_hydro_2_AS"/>
</dbReference>
<reference evidence="11 12" key="1">
    <citation type="submission" date="2024-07" db="EMBL/GenBank/DDBJ databases">
        <title>Section-level genome sequencing and comparative genomics of Aspergillus sections Usti and Cavernicolus.</title>
        <authorList>
            <consortium name="Lawrence Berkeley National Laboratory"/>
            <person name="Nybo J.L."/>
            <person name="Vesth T.C."/>
            <person name="Theobald S."/>
            <person name="Frisvad J.C."/>
            <person name="Larsen T.O."/>
            <person name="Kjaerboelling I."/>
            <person name="Rothschild-Mancinelli K."/>
            <person name="Lyhne E.K."/>
            <person name="Kogle M.E."/>
            <person name="Barry K."/>
            <person name="Clum A."/>
            <person name="Na H."/>
            <person name="Ledsgaard L."/>
            <person name="Lin J."/>
            <person name="Lipzen A."/>
            <person name="Kuo A."/>
            <person name="Riley R."/>
            <person name="Mondo S."/>
            <person name="LaButti K."/>
            <person name="Haridas S."/>
            <person name="Pangalinan J."/>
            <person name="Salamov A.A."/>
            <person name="Simmons B.A."/>
            <person name="Magnuson J.K."/>
            <person name="Chen J."/>
            <person name="Drula E."/>
            <person name="Henrissat B."/>
            <person name="Wiebenga A."/>
            <person name="Lubbers R.J."/>
            <person name="Gomes A.C."/>
            <person name="Macurrencykelacurrency M.R."/>
            <person name="Stajich J."/>
            <person name="Grigoriev I.V."/>
            <person name="Mortensen U.H."/>
            <person name="De vries R.P."/>
            <person name="Baker S.E."/>
            <person name="Andersen M.R."/>
        </authorList>
    </citation>
    <scope>NUCLEOTIDE SEQUENCE [LARGE SCALE GENOMIC DNA]</scope>
    <source>
        <strain evidence="11 12">CBS 756.74</strain>
    </source>
</reference>
<dbReference type="InterPro" id="IPR011013">
    <property type="entry name" value="Gal_mutarotase_sf_dom"/>
</dbReference>
<evidence type="ECO:0000256" key="3">
    <source>
        <dbReference type="ARBA" id="ARBA00012756"/>
    </source>
</evidence>
<dbReference type="InterPro" id="IPR014718">
    <property type="entry name" value="GH-type_carb-bd"/>
</dbReference>
<evidence type="ECO:0000256" key="7">
    <source>
        <dbReference type="ARBA" id="ARBA00032230"/>
    </source>
</evidence>
<gene>
    <name evidence="11" type="ORF">BJX68DRAFT_245032</name>
</gene>
<dbReference type="SMART" id="SM01038">
    <property type="entry name" value="Bgal_small_N"/>
    <property type="match status" value="1"/>
</dbReference>
<dbReference type="InterPro" id="IPR023230">
    <property type="entry name" value="Glyco_hydro_2_CS"/>
</dbReference>
<dbReference type="SUPFAM" id="SSF51445">
    <property type="entry name" value="(Trans)glycosidases"/>
    <property type="match status" value="1"/>
</dbReference>
<evidence type="ECO:0000256" key="4">
    <source>
        <dbReference type="ARBA" id="ARBA00022801"/>
    </source>
</evidence>
<dbReference type="InterPro" id="IPR017853">
    <property type="entry name" value="GH"/>
</dbReference>
<dbReference type="Proteomes" id="UP001610444">
    <property type="component" value="Unassembled WGS sequence"/>
</dbReference>
<dbReference type="InterPro" id="IPR006102">
    <property type="entry name" value="Ig-like_GH2"/>
</dbReference>
<name>A0ABR4JPL2_9EURO</name>
<dbReference type="GO" id="GO:0016787">
    <property type="term" value="F:hydrolase activity"/>
    <property type="evidence" value="ECO:0007669"/>
    <property type="project" value="UniProtKB-KW"/>
</dbReference>
<evidence type="ECO:0000256" key="6">
    <source>
        <dbReference type="ARBA" id="ARBA00023316"/>
    </source>
</evidence>
<evidence type="ECO:0000256" key="5">
    <source>
        <dbReference type="ARBA" id="ARBA00023295"/>
    </source>
</evidence>
<dbReference type="EMBL" id="JBFXLR010000054">
    <property type="protein sequence ID" value="KAL2841965.1"/>
    <property type="molecule type" value="Genomic_DNA"/>
</dbReference>
<dbReference type="PANTHER" id="PTHR46323:SF2">
    <property type="entry name" value="BETA-GALACTOSIDASE"/>
    <property type="match status" value="1"/>
</dbReference>
<dbReference type="Pfam" id="PF16353">
    <property type="entry name" value="LacZ_4"/>
    <property type="match status" value="1"/>
</dbReference>
<evidence type="ECO:0000256" key="8">
    <source>
        <dbReference type="RuleBase" id="RU361154"/>
    </source>
</evidence>
<dbReference type="InterPro" id="IPR008979">
    <property type="entry name" value="Galactose-bd-like_sf"/>
</dbReference>
<accession>A0ABR4JPL2</accession>
<dbReference type="GeneID" id="98156596"/>
<keyword evidence="6" id="KW-0961">Cell wall biogenesis/degradation</keyword>
<dbReference type="PANTHER" id="PTHR46323">
    <property type="entry name" value="BETA-GALACTOSIDASE"/>
    <property type="match status" value="1"/>
</dbReference>
<evidence type="ECO:0000256" key="1">
    <source>
        <dbReference type="ARBA" id="ARBA00001412"/>
    </source>
</evidence>
<dbReference type="Pfam" id="PF02836">
    <property type="entry name" value="Glyco_hydro_2_C"/>
    <property type="match status" value="1"/>
</dbReference>
<dbReference type="PROSITE" id="PS00608">
    <property type="entry name" value="GLYCOSYL_HYDROL_F2_2"/>
    <property type="match status" value="1"/>
</dbReference>
<dbReference type="SUPFAM" id="SSF74650">
    <property type="entry name" value="Galactose mutarotase-like"/>
    <property type="match status" value="1"/>
</dbReference>
<dbReference type="Gene3D" id="2.60.40.10">
    <property type="entry name" value="Immunoglobulins"/>
    <property type="match status" value="2"/>
</dbReference>
<dbReference type="Pfam" id="PF00703">
    <property type="entry name" value="Glyco_hydro_2"/>
    <property type="match status" value="1"/>
</dbReference>
<evidence type="ECO:0000256" key="2">
    <source>
        <dbReference type="ARBA" id="ARBA00007401"/>
    </source>
</evidence>
<evidence type="ECO:0000259" key="10">
    <source>
        <dbReference type="SMART" id="SM01038"/>
    </source>
</evidence>
<keyword evidence="5 8" id="KW-0326">Glycosidase</keyword>
<dbReference type="InterPro" id="IPR036156">
    <property type="entry name" value="Beta-gal/glucu_dom_sf"/>
</dbReference>
<dbReference type="EC" id="3.2.1.23" evidence="3"/>
<evidence type="ECO:0000256" key="9">
    <source>
        <dbReference type="SAM" id="MobiDB-lite"/>
    </source>
</evidence>
<dbReference type="Gene3D" id="3.20.20.80">
    <property type="entry name" value="Glycosidases"/>
    <property type="match status" value="1"/>
</dbReference>
<comment type="catalytic activity">
    <reaction evidence="1">
        <text>Hydrolysis of terminal non-reducing beta-D-galactose residues in beta-D-galactosides.</text>
        <dbReference type="EC" id="3.2.1.23"/>
    </reaction>
</comment>
<dbReference type="Pfam" id="PF02837">
    <property type="entry name" value="Glyco_hydro_2_N"/>
    <property type="match status" value="1"/>
</dbReference>
<dbReference type="SUPFAM" id="SSF49303">
    <property type="entry name" value="beta-Galactosidase/glucuronidase domain"/>
    <property type="match status" value="2"/>
</dbReference>
<keyword evidence="12" id="KW-1185">Reference proteome</keyword>
<organism evidence="11 12">
    <name type="scientific">Aspergillus pseudodeflectus</name>
    <dbReference type="NCBI Taxonomy" id="176178"/>
    <lineage>
        <taxon>Eukaryota</taxon>
        <taxon>Fungi</taxon>
        <taxon>Dikarya</taxon>
        <taxon>Ascomycota</taxon>
        <taxon>Pezizomycotina</taxon>
        <taxon>Eurotiomycetes</taxon>
        <taxon>Eurotiomycetidae</taxon>
        <taxon>Eurotiales</taxon>
        <taxon>Aspergillaceae</taxon>
        <taxon>Aspergillus</taxon>
        <taxon>Aspergillus subgen. Nidulantes</taxon>
    </lineage>
</organism>
<comment type="similarity">
    <text evidence="2 8">Belongs to the glycosyl hydrolase 2 family.</text>
</comment>
<evidence type="ECO:0000313" key="12">
    <source>
        <dbReference type="Proteomes" id="UP001610444"/>
    </source>
</evidence>
<proteinExistence type="inferred from homology"/>
<dbReference type="InterPro" id="IPR013783">
    <property type="entry name" value="Ig-like_fold"/>
</dbReference>
<comment type="caution">
    <text evidence="11">The sequence shown here is derived from an EMBL/GenBank/DDBJ whole genome shotgun (WGS) entry which is preliminary data.</text>
</comment>
<dbReference type="Gene3D" id="2.60.120.260">
    <property type="entry name" value="Galactose-binding domain-like"/>
    <property type="match status" value="1"/>
</dbReference>
<dbReference type="Gene3D" id="2.70.98.10">
    <property type="match status" value="1"/>
</dbReference>
<feature type="domain" description="Beta galactosidase small chain/" evidence="10">
    <location>
        <begin position="780"/>
        <end position="1063"/>
    </location>
</feature>
<dbReference type="InterPro" id="IPR004199">
    <property type="entry name" value="B-gal_small/dom_5"/>
</dbReference>
<keyword evidence="4 8" id="KW-0378">Hydrolase</keyword>
<evidence type="ECO:0000313" key="11">
    <source>
        <dbReference type="EMBL" id="KAL2841965.1"/>
    </source>
</evidence>
<feature type="region of interest" description="Disordered" evidence="9">
    <location>
        <begin position="1"/>
        <end position="23"/>
    </location>
</feature>
<dbReference type="InterPro" id="IPR006103">
    <property type="entry name" value="Glyco_hydro_2_cat"/>
</dbReference>
<dbReference type="SUPFAM" id="SSF49785">
    <property type="entry name" value="Galactose-binding domain-like"/>
    <property type="match status" value="1"/>
</dbReference>
<dbReference type="Pfam" id="PF02929">
    <property type="entry name" value="Bgal_small_N"/>
    <property type="match status" value="1"/>
</dbReference>
<protein>
    <recommendedName>
        <fullName evidence="3">beta-galactosidase</fullName>
        <ecNumber evidence="3">3.2.1.23</ecNumber>
    </recommendedName>
    <alternativeName>
        <fullName evidence="7">Lactase</fullName>
    </alternativeName>
</protein>
<dbReference type="PRINTS" id="PR00132">
    <property type="entry name" value="GLHYDRLASE2"/>
</dbReference>
<dbReference type="RefSeq" id="XP_070894833.1">
    <property type="nucleotide sequence ID" value="XM_071041432.1"/>
</dbReference>
<dbReference type="InterPro" id="IPR050347">
    <property type="entry name" value="Bact_Beta-galactosidase"/>
</dbReference>
<dbReference type="PROSITE" id="PS00719">
    <property type="entry name" value="GLYCOSYL_HYDROL_F2_1"/>
    <property type="match status" value="1"/>
</dbReference>
<dbReference type="InterPro" id="IPR032312">
    <property type="entry name" value="LacZ_4"/>
</dbReference>
<dbReference type="InterPro" id="IPR006101">
    <property type="entry name" value="Glyco_hydro_2"/>
</dbReference>
<sequence length="1066" mass="120352">MTDPTAHSFTPPPEGDLSDPNLLERHRLPPRAFFLPPEHRRINLNGQWQFSYFPTPTAAWRSVVEATTPWKQIQVPGHWQLQGYGAPQYANVRYPFPVDPPNIPAHNPTGVYQRLVEIPEDWNSSQYKLRLRFEGVDSCYHVYLDNQLLGYSQVSRNAAEFDITEHAATAAQEPGRRPMSLLVFVYQWCDGSYLEDQDQWWLSGIFRDVHVLAFPAAIHIEDFTLTTDLDSAYRDAVLTVNVEYAAATAALVASQDISLYIQVSDPQSREVVAEDSVSFKPSTSGAHRRSLTVSNPKKWTAETPHLYEVCMRFLSQGGEEVHSVRQRIGFRKVEILRGNITVNGVPILLNGVNRHDHHPRYGRAVPVDFMRRDLLIMKQHNINAVRCSHYPNAPEFYDMCDELGIWVMDEADLECHGFIEAVIHDENYPEGTSWSDIKHKCFARSSEFLSDNKLWRKAYLDRAERLVKENKNHTSIIIWSLGNEAFYGCNQQAMYDWIKAYDPSRPVHYEGDKNAASADMYSYMYPSIRKLEHYADLEGDDFAKPIVVCEYAHCKGNGPGNLLEYQNLFRTKRRLQGGYIWEWQDHGLLTTTADGGEEYFGYGGDFGEKLHDGKYCMDGLVNSNHDPTPGLVEFKKVIEPVEVTRKGGGDMLEIRNWYDFQDLSHCTPTWQVVRCAGPLVKTELVVASGVLSLPTVEAGQTVTIPSPFKSFAPPTSALQPGEVLYGNLTFSLKEDVLWAKRGHELAWAQFELARNEKPVVFPAFSTSRITVDTSSLGVLSVKGTNFEITFDTTLGVISRWISKGCNLLSDEDGGPKLGIWRPPTCNDLHGHALQWKKHGLDALQVSNVVFDCAERADDGPVEITITHRLSPPVVLSGFSVKQIYTIDTSGAMTIAVNMTPIRSNPTSLPRIGLDLSLSSAFEQVAWHGKGPHQSYRDSNASTRQGIFSSKISDLDFLYEIPQENGNRSQVEWVTITDAYGSRGLLARFKDSNNTTTKFNFQASHYYPDDITSATHIYQLTRRPTTYLRLDYDHHGLGNASIKPFVLPPYELKNEAVSFTVELRTIG</sequence>
<dbReference type="InterPro" id="IPR006104">
    <property type="entry name" value="Glyco_hydro_2_N"/>
</dbReference>